<reference evidence="4" key="1">
    <citation type="submission" date="2019-03" db="EMBL/GenBank/DDBJ databases">
        <title>WGS assembly of Setaria viridis.</title>
        <authorList>
            <person name="Huang P."/>
            <person name="Jenkins J."/>
            <person name="Grimwood J."/>
            <person name="Barry K."/>
            <person name="Healey A."/>
            <person name="Mamidi S."/>
            <person name="Sreedasyam A."/>
            <person name="Shu S."/>
            <person name="Feldman M."/>
            <person name="Wu J."/>
            <person name="Yu Y."/>
            <person name="Chen C."/>
            <person name="Johnson J."/>
            <person name="Rokhsar D."/>
            <person name="Baxter I."/>
            <person name="Schmutz J."/>
            <person name="Brutnell T."/>
            <person name="Kellogg E."/>
        </authorList>
    </citation>
    <scope>NUCLEOTIDE SEQUENCE [LARGE SCALE GENOMIC DNA]</scope>
</reference>
<evidence type="ECO:0000256" key="2">
    <source>
        <dbReference type="ARBA" id="ARBA00022777"/>
    </source>
</evidence>
<sequence length="233" mass="26936">MDRLLENLDLRLTPYRVLATGQDEGMIEFIPSSSLSQVLSEHRSITSYLQRFHPDEDGPFGITNQCLETFIKSCAGYSVITYIMGIGDRHLDNILLTDDGRLFHIDFAFILGRDPKPFPPPMKLCKEMVEAMGGAESQYYLRFKSCCEAYNILRKSSSLILNLFKLMGRSNIPDLSADQNGDVKGVYLLQEKFRLDLDDEEAIHFFQDLINERVSALFLQMFETIHRWAQYWR</sequence>
<evidence type="ECO:0000259" key="3">
    <source>
        <dbReference type="PROSITE" id="PS50290"/>
    </source>
</evidence>
<dbReference type="InterPro" id="IPR018936">
    <property type="entry name" value="PI3/4_kinase_CS"/>
</dbReference>
<dbReference type="PROSITE" id="PS00916">
    <property type="entry name" value="PI3_4_KINASE_2"/>
    <property type="match status" value="1"/>
</dbReference>
<evidence type="ECO:0000313" key="5">
    <source>
        <dbReference type="Proteomes" id="UP000298652"/>
    </source>
</evidence>
<dbReference type="FunFam" id="1.10.1070.11:FF:000014">
    <property type="entry name" value="Phosphatidylinositol 3-kinase, root isoform"/>
    <property type="match status" value="1"/>
</dbReference>
<dbReference type="GO" id="GO:0000407">
    <property type="term" value="C:phagophore assembly site"/>
    <property type="evidence" value="ECO:0007669"/>
    <property type="project" value="TreeGrafter"/>
</dbReference>
<dbReference type="InterPro" id="IPR015433">
    <property type="entry name" value="PI3/4_kinase"/>
</dbReference>
<gene>
    <name evidence="4" type="ORF">SEVIR_6G111800v2</name>
</gene>
<dbReference type="SUPFAM" id="SSF56112">
    <property type="entry name" value="Protein kinase-like (PK-like)"/>
    <property type="match status" value="1"/>
</dbReference>
<dbReference type="Gene3D" id="3.30.1010.10">
    <property type="entry name" value="Phosphatidylinositol 3-kinase Catalytic Subunit, Chain A, domain 4"/>
    <property type="match status" value="1"/>
</dbReference>
<dbReference type="GO" id="GO:0000045">
    <property type="term" value="P:autophagosome assembly"/>
    <property type="evidence" value="ECO:0007669"/>
    <property type="project" value="TreeGrafter"/>
</dbReference>
<dbReference type="InterPro" id="IPR057756">
    <property type="entry name" value="PI3-kinase_type3/VPS34_cat"/>
</dbReference>
<dbReference type="GO" id="GO:0034271">
    <property type="term" value="C:phosphatidylinositol 3-kinase complex, class III, type I"/>
    <property type="evidence" value="ECO:0007669"/>
    <property type="project" value="TreeGrafter"/>
</dbReference>
<dbReference type="PANTHER" id="PTHR10048:SF7">
    <property type="entry name" value="PHOSPHATIDYLINOSITOL 3-KINASE CATALYTIC SUBUNIT TYPE 3"/>
    <property type="match status" value="1"/>
</dbReference>
<dbReference type="PANTHER" id="PTHR10048">
    <property type="entry name" value="PHOSPHATIDYLINOSITOL KINASE"/>
    <property type="match status" value="1"/>
</dbReference>
<accession>A0A4U6U5U8</accession>
<dbReference type="GO" id="GO:0006897">
    <property type="term" value="P:endocytosis"/>
    <property type="evidence" value="ECO:0007669"/>
    <property type="project" value="TreeGrafter"/>
</dbReference>
<dbReference type="GO" id="GO:0034272">
    <property type="term" value="C:phosphatidylinositol 3-kinase complex, class III, type II"/>
    <property type="evidence" value="ECO:0007669"/>
    <property type="project" value="TreeGrafter"/>
</dbReference>
<dbReference type="InterPro" id="IPR000403">
    <property type="entry name" value="PI3/4_kinase_cat_dom"/>
</dbReference>
<keyword evidence="2" id="KW-0418">Kinase</keyword>
<name>A0A4U6U5U8_SETVI</name>
<protein>
    <recommendedName>
        <fullName evidence="3">PI3K/PI4K catalytic domain-containing protein</fullName>
    </recommendedName>
</protein>
<dbReference type="Gramene" id="TKW09574">
    <property type="protein sequence ID" value="TKW09574"/>
    <property type="gene ID" value="SEVIR_6G111800v2"/>
</dbReference>
<dbReference type="OMA" id="NERHCKS"/>
<dbReference type="PROSITE" id="PS50290">
    <property type="entry name" value="PI3_4_KINASE_3"/>
    <property type="match status" value="1"/>
</dbReference>
<dbReference type="Gene3D" id="1.10.1070.11">
    <property type="entry name" value="Phosphatidylinositol 3-/4-kinase, catalytic domain"/>
    <property type="match status" value="1"/>
</dbReference>
<dbReference type="AlphaFoldDB" id="A0A4U6U5U8"/>
<organism evidence="4 5">
    <name type="scientific">Setaria viridis</name>
    <name type="common">Green bristlegrass</name>
    <name type="synonym">Setaria italica subsp. viridis</name>
    <dbReference type="NCBI Taxonomy" id="4556"/>
    <lineage>
        <taxon>Eukaryota</taxon>
        <taxon>Viridiplantae</taxon>
        <taxon>Streptophyta</taxon>
        <taxon>Embryophyta</taxon>
        <taxon>Tracheophyta</taxon>
        <taxon>Spermatophyta</taxon>
        <taxon>Magnoliopsida</taxon>
        <taxon>Liliopsida</taxon>
        <taxon>Poales</taxon>
        <taxon>Poaceae</taxon>
        <taxon>PACMAD clade</taxon>
        <taxon>Panicoideae</taxon>
        <taxon>Panicodae</taxon>
        <taxon>Paniceae</taxon>
        <taxon>Cenchrinae</taxon>
        <taxon>Setaria</taxon>
    </lineage>
</organism>
<feature type="domain" description="PI3K/PI4K catalytic" evidence="3">
    <location>
        <begin position="1"/>
        <end position="218"/>
    </location>
</feature>
<dbReference type="GO" id="GO:0005777">
    <property type="term" value="C:peroxisome"/>
    <property type="evidence" value="ECO:0007669"/>
    <property type="project" value="TreeGrafter"/>
</dbReference>
<dbReference type="Pfam" id="PF00454">
    <property type="entry name" value="PI3_PI4_kinase"/>
    <property type="match status" value="1"/>
</dbReference>
<dbReference type="EMBL" id="CM016557">
    <property type="protein sequence ID" value="TKW09574.1"/>
    <property type="molecule type" value="Genomic_DNA"/>
</dbReference>
<dbReference type="GO" id="GO:0005768">
    <property type="term" value="C:endosome"/>
    <property type="evidence" value="ECO:0007669"/>
    <property type="project" value="TreeGrafter"/>
</dbReference>
<dbReference type="GO" id="GO:0048015">
    <property type="term" value="P:phosphatidylinositol-mediated signaling"/>
    <property type="evidence" value="ECO:0007669"/>
    <property type="project" value="TreeGrafter"/>
</dbReference>
<keyword evidence="1" id="KW-0808">Transferase</keyword>
<dbReference type="GO" id="GO:0016303">
    <property type="term" value="F:1-phosphatidylinositol-3-kinase activity"/>
    <property type="evidence" value="ECO:0007669"/>
    <property type="project" value="TreeGrafter"/>
</dbReference>
<dbReference type="InterPro" id="IPR011009">
    <property type="entry name" value="Kinase-like_dom_sf"/>
</dbReference>
<dbReference type="InterPro" id="IPR036940">
    <property type="entry name" value="PI3/4_kinase_cat_sf"/>
</dbReference>
<evidence type="ECO:0000313" key="4">
    <source>
        <dbReference type="EMBL" id="TKW09574.1"/>
    </source>
</evidence>
<evidence type="ECO:0000256" key="1">
    <source>
        <dbReference type="ARBA" id="ARBA00022679"/>
    </source>
</evidence>
<keyword evidence="5" id="KW-1185">Reference proteome</keyword>
<dbReference type="Proteomes" id="UP000298652">
    <property type="component" value="Chromosome 6"/>
</dbReference>
<dbReference type="CDD" id="cd00896">
    <property type="entry name" value="PI3Kc_III"/>
    <property type="match status" value="1"/>
</dbReference>
<dbReference type="SMART" id="SM00146">
    <property type="entry name" value="PI3Kc"/>
    <property type="match status" value="1"/>
</dbReference>
<proteinExistence type="predicted"/>